<accession>A0ABW6XQH0</accession>
<evidence type="ECO:0000313" key="2">
    <source>
        <dbReference type="Proteomes" id="UP001602370"/>
    </source>
</evidence>
<organism evidence="1 2">
    <name type="scientific">Streptomyces flavochromogenes</name>
    <dbReference type="NCBI Taxonomy" id="68199"/>
    <lineage>
        <taxon>Bacteria</taxon>
        <taxon>Bacillati</taxon>
        <taxon>Actinomycetota</taxon>
        <taxon>Actinomycetes</taxon>
        <taxon>Kitasatosporales</taxon>
        <taxon>Streptomycetaceae</taxon>
        <taxon>Streptomyces</taxon>
    </lineage>
</organism>
<gene>
    <name evidence="1" type="ORF">ACFY8C_15645</name>
</gene>
<name>A0ABW6XQH0_9ACTN</name>
<protein>
    <submittedName>
        <fullName evidence="1">Uncharacterized protein</fullName>
    </submittedName>
</protein>
<reference evidence="1 2" key="1">
    <citation type="submission" date="2024-10" db="EMBL/GenBank/DDBJ databases">
        <title>The Natural Products Discovery Center: Release of the First 8490 Sequenced Strains for Exploring Actinobacteria Biosynthetic Diversity.</title>
        <authorList>
            <person name="Kalkreuter E."/>
            <person name="Kautsar S.A."/>
            <person name="Yang D."/>
            <person name="Bader C.D."/>
            <person name="Teijaro C.N."/>
            <person name="Fluegel L."/>
            <person name="Davis C.M."/>
            <person name="Simpson J.R."/>
            <person name="Lauterbach L."/>
            <person name="Steele A.D."/>
            <person name="Gui C."/>
            <person name="Meng S."/>
            <person name="Li G."/>
            <person name="Viehrig K."/>
            <person name="Ye F."/>
            <person name="Su P."/>
            <person name="Kiefer A.F."/>
            <person name="Nichols A."/>
            <person name="Cepeda A.J."/>
            <person name="Yan W."/>
            <person name="Fan B."/>
            <person name="Jiang Y."/>
            <person name="Adhikari A."/>
            <person name="Zheng C.-J."/>
            <person name="Schuster L."/>
            <person name="Cowan T.M."/>
            <person name="Smanski M.J."/>
            <person name="Chevrette M.G."/>
            <person name="De Carvalho L.P.S."/>
            <person name="Shen B."/>
        </authorList>
    </citation>
    <scope>NUCLEOTIDE SEQUENCE [LARGE SCALE GENOMIC DNA]</scope>
    <source>
        <strain evidence="1 2">NPDC012605</strain>
    </source>
</reference>
<dbReference type="Proteomes" id="UP001602370">
    <property type="component" value="Unassembled WGS sequence"/>
</dbReference>
<dbReference type="RefSeq" id="WP_037638522.1">
    <property type="nucleotide sequence ID" value="NZ_JBIBDZ010000004.1"/>
</dbReference>
<proteinExistence type="predicted"/>
<dbReference type="EMBL" id="JBIBDZ010000004">
    <property type="protein sequence ID" value="MFF5919757.1"/>
    <property type="molecule type" value="Genomic_DNA"/>
</dbReference>
<sequence length="60" mass="6604">MSWFPIVSSVLAVLFPVGGAAAIRTGWILPFQRRRVHRPELFGWAQPVMAVAFGGRAAPR</sequence>
<keyword evidence="2" id="KW-1185">Reference proteome</keyword>
<comment type="caution">
    <text evidence="1">The sequence shown here is derived from an EMBL/GenBank/DDBJ whole genome shotgun (WGS) entry which is preliminary data.</text>
</comment>
<evidence type="ECO:0000313" key="1">
    <source>
        <dbReference type="EMBL" id="MFF5919757.1"/>
    </source>
</evidence>